<comment type="caution">
    <text evidence="3">The sequence shown here is derived from an EMBL/GenBank/DDBJ whole genome shotgun (WGS) entry which is preliminary data.</text>
</comment>
<feature type="region of interest" description="Disordered" evidence="1">
    <location>
        <begin position="50"/>
        <end position="71"/>
    </location>
</feature>
<accession>A0ABP0RR91</accession>
<gene>
    <name evidence="3" type="ORF">SCF082_LOCUS47545</name>
</gene>
<evidence type="ECO:0000313" key="4">
    <source>
        <dbReference type="Proteomes" id="UP001642464"/>
    </source>
</evidence>
<reference evidence="3 4" key="1">
    <citation type="submission" date="2024-02" db="EMBL/GenBank/DDBJ databases">
        <authorList>
            <person name="Chen Y."/>
            <person name="Shah S."/>
            <person name="Dougan E. K."/>
            <person name="Thang M."/>
            <person name="Chan C."/>
        </authorList>
    </citation>
    <scope>NUCLEOTIDE SEQUENCE [LARGE SCALE GENOMIC DNA]</scope>
</reference>
<keyword evidence="4" id="KW-1185">Reference proteome</keyword>
<evidence type="ECO:0000256" key="1">
    <source>
        <dbReference type="SAM" id="MobiDB-lite"/>
    </source>
</evidence>
<dbReference type="Proteomes" id="UP001642464">
    <property type="component" value="Unassembled WGS sequence"/>
</dbReference>
<name>A0ABP0RR91_9DINO</name>
<evidence type="ECO:0000313" key="3">
    <source>
        <dbReference type="EMBL" id="CAK9101707.1"/>
    </source>
</evidence>
<keyword evidence="2" id="KW-0472">Membrane</keyword>
<evidence type="ECO:0000256" key="2">
    <source>
        <dbReference type="SAM" id="Phobius"/>
    </source>
</evidence>
<proteinExistence type="predicted"/>
<feature type="transmembrane region" description="Helical" evidence="2">
    <location>
        <begin position="244"/>
        <end position="264"/>
    </location>
</feature>
<protein>
    <submittedName>
        <fullName evidence="3">Uncharacterized protein</fullName>
    </submittedName>
</protein>
<keyword evidence="2" id="KW-1133">Transmembrane helix</keyword>
<sequence>MGTACSCDRHPRCGVCGHCSIRCQDCGYRTQNACTSCLEAEARQAREAERRVREEAEHRVREEARRREAERKERARQVHKAVSTFTQEGLAHVSKDLTVDSALQKVKSESWTKVDAGVSVGPYVLQSVSKIWFDDPKEPKTMSVGLGFPAMQHFKLEVFDFGSKYIAKLIKDMKIGDQVKCIEWIAEAGDSETKCKVAPGSDYFDIDPDMRQSIKWQRVKCHIHVQNQDGHIDRIEVVFEAGSIQTFLAVIGGVLVGAAVVWLFSAAAGAGATVGSGVGFTTNMSITICAVQ</sequence>
<dbReference type="EMBL" id="CAXAMM010041904">
    <property type="protein sequence ID" value="CAK9101707.1"/>
    <property type="molecule type" value="Genomic_DNA"/>
</dbReference>
<keyword evidence="2" id="KW-0812">Transmembrane</keyword>
<organism evidence="3 4">
    <name type="scientific">Durusdinium trenchii</name>
    <dbReference type="NCBI Taxonomy" id="1381693"/>
    <lineage>
        <taxon>Eukaryota</taxon>
        <taxon>Sar</taxon>
        <taxon>Alveolata</taxon>
        <taxon>Dinophyceae</taxon>
        <taxon>Suessiales</taxon>
        <taxon>Symbiodiniaceae</taxon>
        <taxon>Durusdinium</taxon>
    </lineage>
</organism>